<organism evidence="2 3">
    <name type="scientific">Amycolatopsis halotolerans</name>
    <dbReference type="NCBI Taxonomy" id="330083"/>
    <lineage>
        <taxon>Bacteria</taxon>
        <taxon>Bacillati</taxon>
        <taxon>Actinomycetota</taxon>
        <taxon>Actinomycetes</taxon>
        <taxon>Pseudonocardiales</taxon>
        <taxon>Pseudonocardiaceae</taxon>
        <taxon>Amycolatopsis</taxon>
    </lineage>
</organism>
<dbReference type="RefSeq" id="WP_377872077.1">
    <property type="nucleotide sequence ID" value="NZ_JBHMAY010000035.1"/>
</dbReference>
<dbReference type="PANTHER" id="PTHR33744:SF1">
    <property type="entry name" value="DNA-BINDING TRANSCRIPTIONAL ACTIVATOR ADER"/>
    <property type="match status" value="1"/>
</dbReference>
<evidence type="ECO:0000259" key="1">
    <source>
        <dbReference type="Pfam" id="PF13556"/>
    </source>
</evidence>
<name>A0ABV7QDP6_9PSEU</name>
<sequence length="378" mass="40483">MRSGETRAVLERLLPRVLTGVRNELNATMAGHGPGALALVPRSIELIRFGADLAFDCARSDQIVDPEALSPYEKFGHVVADGGFSAESLRLGVTTSYTAAMRIALAEASVTDRATLMPLVMWSAQLGPLAEAAELGAFFDWHQQRAETGRYREQVIRGLLSGSAAGAGSRAPAHLIALVSPADPRGDLSGKLDRLEQTLLESGALVVARKNFVILLHPLPVVDGPGIRVPEHSSVPALGALGPGVQVVVAKGNTKELPAAFREAVTVWRLVRSRGYPAGFYDLSHVLADRLVSGDPDLATRLSGTVAPLTDSPVLVDTLRGWVLGNADRRRVAAMLHIHPNTLDRRLRQIEQRTGLSVNGYHDLHVLHLALAALSARQ</sequence>
<keyword evidence="3" id="KW-1185">Reference proteome</keyword>
<proteinExistence type="predicted"/>
<comment type="caution">
    <text evidence="2">The sequence shown here is derived from an EMBL/GenBank/DDBJ whole genome shotgun (WGS) entry which is preliminary data.</text>
</comment>
<accession>A0ABV7QDP6</accession>
<dbReference type="Gene3D" id="1.10.10.2840">
    <property type="entry name" value="PucR C-terminal helix-turn-helix domain"/>
    <property type="match status" value="1"/>
</dbReference>
<protein>
    <submittedName>
        <fullName evidence="2">PucR family transcriptional regulator</fullName>
    </submittedName>
</protein>
<evidence type="ECO:0000313" key="2">
    <source>
        <dbReference type="EMBL" id="MFC3510410.1"/>
    </source>
</evidence>
<gene>
    <name evidence="2" type="ORF">ACFORO_09570</name>
</gene>
<feature type="domain" description="PucR C-terminal helix-turn-helix" evidence="1">
    <location>
        <begin position="315"/>
        <end position="373"/>
    </location>
</feature>
<reference evidence="3" key="1">
    <citation type="journal article" date="2019" name="Int. J. Syst. Evol. Microbiol.">
        <title>The Global Catalogue of Microorganisms (GCM) 10K type strain sequencing project: providing services to taxonomists for standard genome sequencing and annotation.</title>
        <authorList>
            <consortium name="The Broad Institute Genomics Platform"/>
            <consortium name="The Broad Institute Genome Sequencing Center for Infectious Disease"/>
            <person name="Wu L."/>
            <person name="Ma J."/>
        </authorList>
    </citation>
    <scope>NUCLEOTIDE SEQUENCE [LARGE SCALE GENOMIC DNA]</scope>
    <source>
        <strain evidence="3">CGMCC 4.7682</strain>
    </source>
</reference>
<dbReference type="PANTHER" id="PTHR33744">
    <property type="entry name" value="CARBOHYDRATE DIACID REGULATOR"/>
    <property type="match status" value="1"/>
</dbReference>
<evidence type="ECO:0000313" key="3">
    <source>
        <dbReference type="Proteomes" id="UP001595764"/>
    </source>
</evidence>
<dbReference type="EMBL" id="JBHRWI010000013">
    <property type="protein sequence ID" value="MFC3510410.1"/>
    <property type="molecule type" value="Genomic_DNA"/>
</dbReference>
<dbReference type="Proteomes" id="UP001595764">
    <property type="component" value="Unassembled WGS sequence"/>
</dbReference>
<dbReference type="Pfam" id="PF13556">
    <property type="entry name" value="HTH_30"/>
    <property type="match status" value="1"/>
</dbReference>
<dbReference type="InterPro" id="IPR042070">
    <property type="entry name" value="PucR_C-HTH_sf"/>
</dbReference>
<dbReference type="InterPro" id="IPR025736">
    <property type="entry name" value="PucR_C-HTH_dom"/>
</dbReference>
<dbReference type="InterPro" id="IPR051448">
    <property type="entry name" value="CdaR-like_regulators"/>
</dbReference>